<protein>
    <recommendedName>
        <fullName evidence="12">Mitochondrial import inner membrane translocase subunit TIM50</fullName>
    </recommendedName>
</protein>
<dbReference type="Gene3D" id="3.40.50.1000">
    <property type="entry name" value="HAD superfamily/HAD-like"/>
    <property type="match status" value="1"/>
</dbReference>
<evidence type="ECO:0000256" key="4">
    <source>
        <dbReference type="ARBA" id="ARBA00022692"/>
    </source>
</evidence>
<dbReference type="GO" id="GO:0015031">
    <property type="term" value="P:protein transport"/>
    <property type="evidence" value="ECO:0007669"/>
    <property type="project" value="UniProtKB-KW"/>
</dbReference>
<gene>
    <name evidence="14" type="ORF">SteCoe_36644</name>
</gene>
<organism evidence="14 15">
    <name type="scientific">Stentor coeruleus</name>
    <dbReference type="NCBI Taxonomy" id="5963"/>
    <lineage>
        <taxon>Eukaryota</taxon>
        <taxon>Sar</taxon>
        <taxon>Alveolata</taxon>
        <taxon>Ciliophora</taxon>
        <taxon>Postciliodesmatophora</taxon>
        <taxon>Heterotrichea</taxon>
        <taxon>Heterotrichida</taxon>
        <taxon>Stentoridae</taxon>
        <taxon>Stentor</taxon>
    </lineage>
</organism>
<dbReference type="EMBL" id="MPUH01001706">
    <property type="protein sequence ID" value="OMJ66487.1"/>
    <property type="molecule type" value="Genomic_DNA"/>
</dbReference>
<evidence type="ECO:0000256" key="1">
    <source>
        <dbReference type="ARBA" id="ARBA00004434"/>
    </source>
</evidence>
<keyword evidence="3 12" id="KW-0813">Transport</keyword>
<dbReference type="InterPro" id="IPR036412">
    <property type="entry name" value="HAD-like_sf"/>
</dbReference>
<dbReference type="CDD" id="cd07521">
    <property type="entry name" value="HAD_FCP1-like"/>
    <property type="match status" value="1"/>
</dbReference>
<keyword evidence="6 12" id="KW-0653">Protein transport</keyword>
<evidence type="ECO:0000256" key="7">
    <source>
        <dbReference type="ARBA" id="ARBA00022946"/>
    </source>
</evidence>
<evidence type="ECO:0000256" key="9">
    <source>
        <dbReference type="ARBA" id="ARBA00023010"/>
    </source>
</evidence>
<evidence type="ECO:0000256" key="10">
    <source>
        <dbReference type="ARBA" id="ARBA00023128"/>
    </source>
</evidence>
<dbReference type="GO" id="GO:0005744">
    <property type="term" value="C:TIM23 mitochondrial import inner membrane translocase complex"/>
    <property type="evidence" value="ECO:0007669"/>
    <property type="project" value="UniProtKB-UniRule"/>
</dbReference>
<evidence type="ECO:0000256" key="11">
    <source>
        <dbReference type="ARBA" id="ARBA00023136"/>
    </source>
</evidence>
<evidence type="ECO:0000256" key="2">
    <source>
        <dbReference type="ARBA" id="ARBA00006344"/>
    </source>
</evidence>
<evidence type="ECO:0000313" key="14">
    <source>
        <dbReference type="EMBL" id="OMJ66487.1"/>
    </source>
</evidence>
<comment type="subcellular location">
    <subcellularLocation>
        <location evidence="1 12">Mitochondrion inner membrane</location>
        <topology evidence="1 12">Single-pass membrane protein</topology>
    </subcellularLocation>
</comment>
<proteinExistence type="inferred from homology"/>
<dbReference type="InterPro" id="IPR004274">
    <property type="entry name" value="FCP1_dom"/>
</dbReference>
<dbReference type="PANTHER" id="PTHR12210">
    <property type="entry name" value="DULLARD PROTEIN PHOSPHATASE"/>
    <property type="match status" value="1"/>
</dbReference>
<comment type="similarity">
    <text evidence="2 12">Belongs to the TIM50 family.</text>
</comment>
<keyword evidence="5" id="KW-0999">Mitochondrion inner membrane</keyword>
<keyword evidence="11" id="KW-0472">Membrane</keyword>
<comment type="caution">
    <text evidence="14">The sequence shown here is derived from an EMBL/GenBank/DDBJ whole genome shotgun (WGS) entry which is preliminary data.</text>
</comment>
<dbReference type="FunFam" id="3.40.50.1000:FF:000019">
    <property type="entry name" value="Mitochondrial import inner membrane translocase subunit TIM50"/>
    <property type="match status" value="1"/>
</dbReference>
<dbReference type="PROSITE" id="PS50969">
    <property type="entry name" value="FCP1"/>
    <property type="match status" value="1"/>
</dbReference>
<dbReference type="Proteomes" id="UP000187209">
    <property type="component" value="Unassembled WGS sequence"/>
</dbReference>
<dbReference type="InterPro" id="IPR023214">
    <property type="entry name" value="HAD_sf"/>
</dbReference>
<keyword evidence="15" id="KW-1185">Reference proteome</keyword>
<comment type="subunit">
    <text evidence="12">Component of the TIM23 complex.</text>
</comment>
<evidence type="ECO:0000259" key="13">
    <source>
        <dbReference type="PROSITE" id="PS50969"/>
    </source>
</evidence>
<accession>A0A1R2APQ2</accession>
<dbReference type="AlphaFoldDB" id="A0A1R2APQ2"/>
<keyword evidence="10 12" id="KW-0496">Mitochondrion</keyword>
<name>A0A1R2APQ2_9CILI</name>
<evidence type="ECO:0000256" key="12">
    <source>
        <dbReference type="RuleBase" id="RU365079"/>
    </source>
</evidence>
<keyword evidence="4" id="KW-0812">Transmembrane</keyword>
<dbReference type="Pfam" id="PF03031">
    <property type="entry name" value="NIF"/>
    <property type="match status" value="1"/>
</dbReference>
<evidence type="ECO:0000313" key="15">
    <source>
        <dbReference type="Proteomes" id="UP000187209"/>
    </source>
</evidence>
<dbReference type="OrthoDB" id="445750at2759"/>
<evidence type="ECO:0000256" key="3">
    <source>
        <dbReference type="ARBA" id="ARBA00022448"/>
    </source>
</evidence>
<dbReference type="SMART" id="SM00577">
    <property type="entry name" value="CPDc"/>
    <property type="match status" value="1"/>
</dbReference>
<evidence type="ECO:0000256" key="8">
    <source>
        <dbReference type="ARBA" id="ARBA00022989"/>
    </source>
</evidence>
<keyword evidence="7 12" id="KW-0809">Transit peptide</keyword>
<evidence type="ECO:0000256" key="5">
    <source>
        <dbReference type="ARBA" id="ARBA00022792"/>
    </source>
</evidence>
<comment type="function">
    <text evidence="12">Essential component of the TIM23 complex, a complex that mediates the translocation of transit peptide-containing proteins across the mitochondrial inner membrane.</text>
</comment>
<reference evidence="14 15" key="1">
    <citation type="submission" date="2016-11" db="EMBL/GenBank/DDBJ databases">
        <title>The macronuclear genome of Stentor coeruleus: a giant cell with tiny introns.</title>
        <authorList>
            <person name="Slabodnick M."/>
            <person name="Ruby J.G."/>
            <person name="Reiff S.B."/>
            <person name="Swart E.C."/>
            <person name="Gosai S."/>
            <person name="Prabakaran S."/>
            <person name="Witkowska E."/>
            <person name="Larue G.E."/>
            <person name="Fisher S."/>
            <person name="Freeman R.M."/>
            <person name="Gunawardena J."/>
            <person name="Chu W."/>
            <person name="Stover N.A."/>
            <person name="Gregory B.D."/>
            <person name="Nowacki M."/>
            <person name="Derisi J."/>
            <person name="Roy S.W."/>
            <person name="Marshall W.F."/>
            <person name="Sood P."/>
        </authorList>
    </citation>
    <scope>NUCLEOTIDE SEQUENCE [LARGE SCALE GENOMIC DNA]</scope>
    <source>
        <strain evidence="14">WM001</strain>
    </source>
</reference>
<keyword evidence="9 12" id="KW-0811">Translocation</keyword>
<feature type="domain" description="FCP1 homology" evidence="13">
    <location>
        <begin position="126"/>
        <end position="270"/>
    </location>
</feature>
<keyword evidence="8" id="KW-1133">Transmembrane helix</keyword>
<evidence type="ECO:0000256" key="6">
    <source>
        <dbReference type="ARBA" id="ARBA00022927"/>
    </source>
</evidence>
<dbReference type="InterPro" id="IPR050365">
    <property type="entry name" value="TIM50"/>
</dbReference>
<dbReference type="SUPFAM" id="SSF56784">
    <property type="entry name" value="HAD-like"/>
    <property type="match status" value="1"/>
</dbReference>
<sequence>MLLYRARTMSIIRKFSSRPNRMEESDDDMLFSNDNIESTHVPKSNTPFRRAVRVLWRIFSYSTICLFGYTYYQYKTNKDYMTQALMYPTFIKAVKWTDDTILGIKSLMVDPPLDKLLPDLPKMPPGYPSPKTLVLDLKGTILSTEYKFGQGYVIMKRPGLTEFLNKMSQMYEVVILCEEETMFMSQLTESLDPNHRIFSARMGRECLCYRDGEFVKDLKYLNRDLKNVVILEKSPKMIRLQEDNAILLPEFNGDKEDKYLIEIIPFLEHLVKDRIQDVREEIKKYGHSETGKKYLERLQKIRDSIVLKQNQGFGRLLVRKPQQTAIADASTGQTPKPPA</sequence>